<evidence type="ECO:0000259" key="1">
    <source>
        <dbReference type="Pfam" id="PF14488"/>
    </source>
</evidence>
<keyword evidence="5" id="KW-1185">Reference proteome</keyword>
<evidence type="ECO:0000313" key="5">
    <source>
        <dbReference type="Proteomes" id="UP001058980"/>
    </source>
</evidence>
<reference evidence="2" key="2">
    <citation type="submission" date="2022-08" db="EMBL/GenBank/DDBJ databases">
        <title>Multi-unit outbreak of Pandoraea commovens among non-cystic fibrosis intensive care patients from 2019 to 2021 in Berlin, Germany.</title>
        <authorList>
            <person name="Menzel P."/>
        </authorList>
    </citation>
    <scope>NUCLEOTIDE SEQUENCE</scope>
    <source>
        <strain evidence="2">LB-19-202-79</strain>
    </source>
</reference>
<dbReference type="AlphaFoldDB" id="A0A5E4T928"/>
<dbReference type="Proteomes" id="UP000343335">
    <property type="component" value="Unassembled WGS sequence"/>
</dbReference>
<dbReference type="RefSeq" id="WP_246184488.1">
    <property type="nucleotide sequence ID" value="NZ_CABPSA010000002.1"/>
</dbReference>
<dbReference type="InterPro" id="IPR017853">
    <property type="entry name" value="GH"/>
</dbReference>
<evidence type="ECO:0000313" key="4">
    <source>
        <dbReference type="Proteomes" id="UP000343335"/>
    </source>
</evidence>
<evidence type="ECO:0000313" key="3">
    <source>
        <dbReference type="EMBL" id="VVD84600.1"/>
    </source>
</evidence>
<feature type="domain" description="DUF4434" evidence="1">
    <location>
        <begin position="34"/>
        <end position="317"/>
    </location>
</feature>
<evidence type="ECO:0000313" key="2">
    <source>
        <dbReference type="EMBL" id="UVA79292.1"/>
    </source>
</evidence>
<organism evidence="3 4">
    <name type="scientific">Pandoraea commovens</name>
    <dbReference type="NCBI Taxonomy" id="2508289"/>
    <lineage>
        <taxon>Bacteria</taxon>
        <taxon>Pseudomonadati</taxon>
        <taxon>Pseudomonadota</taxon>
        <taxon>Betaproteobacteria</taxon>
        <taxon>Burkholderiales</taxon>
        <taxon>Burkholderiaceae</taxon>
        <taxon>Pandoraea</taxon>
    </lineage>
</organism>
<dbReference type="EMBL" id="CABPSA010000002">
    <property type="protein sequence ID" value="VVD84600.1"/>
    <property type="molecule type" value="Genomic_DNA"/>
</dbReference>
<dbReference type="EMBL" id="CP102780">
    <property type="protein sequence ID" value="UVA79292.1"/>
    <property type="molecule type" value="Genomic_DNA"/>
</dbReference>
<gene>
    <name evidence="2" type="ORF">NTU39_25435</name>
    <name evidence="3" type="ORF">PCO31010_01306</name>
</gene>
<dbReference type="SUPFAM" id="SSF51445">
    <property type="entry name" value="(Trans)glycosidases"/>
    <property type="match status" value="1"/>
</dbReference>
<proteinExistence type="predicted"/>
<dbReference type="Pfam" id="PF14488">
    <property type="entry name" value="DUF4434"/>
    <property type="match status" value="1"/>
</dbReference>
<accession>A0A5E4T928</accession>
<sequence>MRQLIVSPMRRRLMQAAVIAACLPLSACSERVEIGGSFLQLWREHLDWRPEQWRARIAMTRALGCRELFIQWIALTGNPASEWQASPALLKLLLDECHAQGMGVYLGVPYDERWWTVLGSPDAGLLERYLNDARERIALTLHNSALPRHPAFRGWYLPHEIEQYSWSDPTRLDKLATWLDAVSRLSHESCARAPAISTFYSHIPGPGSLAELWRALLDRSDVYPMIQDGVGEWGIENYVALAPLRDLFVSRGTKFDLILELFQSAPDGKKDGTDFKAHAASFTRIEKQWEIARDYGAQRVIAFAIDPWVLGDTPEAHVLLRRWQAALR</sequence>
<dbReference type="InterPro" id="IPR027849">
    <property type="entry name" value="DUF4434"/>
</dbReference>
<dbReference type="Gene3D" id="3.20.20.80">
    <property type="entry name" value="Glycosidases"/>
    <property type="match status" value="1"/>
</dbReference>
<name>A0A5E4T928_9BURK</name>
<dbReference type="Proteomes" id="UP001058980">
    <property type="component" value="Chromosome"/>
</dbReference>
<reference evidence="3 4" key="1">
    <citation type="submission" date="2019-08" db="EMBL/GenBank/DDBJ databases">
        <authorList>
            <person name="Peeters C."/>
        </authorList>
    </citation>
    <scope>NUCLEOTIDE SEQUENCE [LARGE SCALE GENOMIC DNA]</scope>
    <source>
        <strain evidence="3 4">LMG 31010</strain>
    </source>
</reference>
<protein>
    <submittedName>
        <fullName evidence="2">DUF4434 domain-containing protein</fullName>
    </submittedName>
    <submittedName>
        <fullName evidence="3">Tat pathway signal protein</fullName>
    </submittedName>
</protein>